<name>A0AC59HSD7_ENTFL</name>
<gene>
    <name evidence="1" type="ORF">EfsSVR2332_27170</name>
</gene>
<accession>A0AC59HSD7</accession>
<evidence type="ECO:0000313" key="1">
    <source>
        <dbReference type="EMBL" id="BDQ62639.1"/>
    </source>
</evidence>
<organism evidence="1 2">
    <name type="scientific">Enterococcus faecalis</name>
    <name type="common">Streptococcus faecalis</name>
    <dbReference type="NCBI Taxonomy" id="1351"/>
    <lineage>
        <taxon>Bacteria</taxon>
        <taxon>Bacillati</taxon>
        <taxon>Bacillota</taxon>
        <taxon>Bacilli</taxon>
        <taxon>Lactobacillales</taxon>
        <taxon>Enterococcaceae</taxon>
        <taxon>Enterococcus</taxon>
    </lineage>
</organism>
<proteinExistence type="predicted"/>
<sequence length="107" mass="12274">MSLKSKELIKTVVFFACLALGLFLLRQFVFTPVVVRGHSMDPTLADGERVITLKNTEINRFDIITFPAPDEPDKNYIKRVIGGYLEIQLRTRMIRCTSMEKKLTNPI</sequence>
<evidence type="ECO:0000313" key="2">
    <source>
        <dbReference type="Proteomes" id="UP001317613"/>
    </source>
</evidence>
<dbReference type="Proteomes" id="UP001317613">
    <property type="component" value="Chromosome"/>
</dbReference>
<reference evidence="1" key="1">
    <citation type="submission" date="2022-08" db="EMBL/GenBank/DDBJ databases">
        <title>Molecular epidemiological analysis of five strains of VanD-type vancomycin-resistant Enterococcus faecalis.</title>
        <authorList>
            <person name="Mimura K."/>
            <person name="Hashimoto Y."/>
            <person name="Tomita H."/>
        </authorList>
    </citation>
    <scope>NUCLEOTIDE SEQUENCE</scope>
    <source>
        <strain evidence="1">SVR2332</strain>
    </source>
</reference>
<protein>
    <submittedName>
        <fullName evidence="1">Uncharacterized protein</fullName>
    </submittedName>
</protein>
<dbReference type="EMBL" id="AP026729">
    <property type="protein sequence ID" value="BDQ62639.1"/>
    <property type="molecule type" value="Genomic_DNA"/>
</dbReference>